<feature type="compositionally biased region" description="Basic residues" evidence="6">
    <location>
        <begin position="197"/>
        <end position="206"/>
    </location>
</feature>
<dbReference type="InterPro" id="IPR013103">
    <property type="entry name" value="RVT_2"/>
</dbReference>
<dbReference type="InterPro" id="IPR036875">
    <property type="entry name" value="Znf_CCHC_sf"/>
</dbReference>
<dbReference type="PANTHER" id="PTHR42648:SF28">
    <property type="entry name" value="TRANSPOSON-ENCODED PROTEIN WITH RIBONUCLEASE H-LIKE AND RETROVIRUS ZINC FINGER-LIKE DOMAINS"/>
    <property type="match status" value="1"/>
</dbReference>
<keyword evidence="1" id="KW-0645">Protease</keyword>
<evidence type="ECO:0000256" key="4">
    <source>
        <dbReference type="ARBA" id="ARBA00022801"/>
    </source>
</evidence>
<sequence>MAINASIATQGLVKALYGKTKKPEKMTDDEWEELDMKAVSTIRLLLADEVMYDVMEENSTAGIWLNLEKRYMSKSLTNKLHLKQKLYGLKMTEGADLRQHINTFKQIISDMLRIDIKFEDEDKAMMLLTSLPASYEHLVMTLLYGKETLELEEVSGALLDHYQRKHKDSAESSGEGLVVKGYQDRGRKKDKDDKSARGRSKSKSKAVKCFKCQKKGHMKRDCPEWNKGKEESSTSVNVVADSESDGDMLSVSSSTDGLNNSWLLDSACSFHVTPHRNWFDTYRSINCGSVRMGNDAACTIIGMGTIKIKMSDGVVRTLEEVRHIPDMRKNLISLGTLDSKGYSYKSENGIMKVSKGAMIVMTVVESEDDDTLLWHMRLGHMSERGMRELYKRNLLTGIKSCKLDFCKYCIMGKQCRVRFKTATHKTKGILDYVHSDIWGPVRTPSKGGAQYFMSFIDDYSRKAWVYFLKNKSEAFAKFKIWKAEVENQTGRKIKCLRTDNGTEYRDGDFLKFCEEHGIKRHFTVRKTPQQNGVAERLNRTITETARCLRLNAELPKIFWAEAVDMACYIINQSPRVALDGKVAEEVWTGQEVDYSFMRIFGCPAYVHISGEDRSKLDPKSKKCIFLGFKKGVKGYKLWDPVAQKVVISRDVVFDEKSMTKAFKEEKSQAAESSNNIGRSTGAGLNATKDHRQEAIESSEKDKWMEAMVEENESLSKNKTWELTELPKGKKPIGCKWVFKKKEAVSEKEGERFKARLVAKGYSQRHGIDYDEVFSPVVRHTSIRAILALVADQDLELEQLDVKTAFLHGNLEEEIFMVQPEGFKQPGTENLVCRLKKSLYGLKQSPRQWYKRFDSYMIQIGYTRCEYDCCVYVHILEDGSYIFLLLYVDDMLIAAKSMCEVNRLKSLLHKEFEMKDLGAAKKILGMEIRRDREARKLWLSQKNYIRKVLEKFSMLDAKPVSTPLANHFRLSGSQCPKNEEEIENMSKVPYASAVGCLMYAMVCTRPDLAHAVSTVSRYMANPGREHWNAVKWIFRYLKGTAEHGILFSRQPGTNSVVGYVDADYAGEVDDRRSTTGYVFTLLGGPICWKSTLQSIVAMSTTEAEYMAVAEAAKEALWLKGLVKELGLNQGGVQMHCDSQSAIYLAKNQVYHARTKHIDVRFHKIRELIVTGDIVLEKVHTSENAADMLTKPGYHSQVQALLGLGQC</sequence>
<evidence type="ECO:0008006" key="10">
    <source>
        <dbReference type="Google" id="ProtNLM"/>
    </source>
</evidence>
<keyword evidence="4" id="KW-0378">Hydrolase</keyword>
<dbReference type="InterPro" id="IPR057670">
    <property type="entry name" value="SH3_retrovirus"/>
</dbReference>
<dbReference type="Pfam" id="PF07727">
    <property type="entry name" value="RVT_2"/>
    <property type="match status" value="1"/>
</dbReference>
<feature type="compositionally biased region" description="Polar residues" evidence="6">
    <location>
        <begin position="669"/>
        <end position="678"/>
    </location>
</feature>
<dbReference type="Pfam" id="PF14223">
    <property type="entry name" value="Retrotran_gag_2"/>
    <property type="match status" value="1"/>
</dbReference>
<feature type="compositionally biased region" description="Basic and acidic residues" evidence="6">
    <location>
        <begin position="182"/>
        <end position="196"/>
    </location>
</feature>
<dbReference type="InterPro" id="IPR054722">
    <property type="entry name" value="PolX-like_BBD"/>
</dbReference>
<feature type="compositionally biased region" description="Basic and acidic residues" evidence="6">
    <location>
        <begin position="221"/>
        <end position="232"/>
    </location>
</feature>
<dbReference type="GO" id="GO:0015074">
    <property type="term" value="P:DNA integration"/>
    <property type="evidence" value="ECO:0007669"/>
    <property type="project" value="InterPro"/>
</dbReference>
<dbReference type="SUPFAM" id="SSF56672">
    <property type="entry name" value="DNA/RNA polymerases"/>
    <property type="match status" value="1"/>
</dbReference>
<evidence type="ECO:0000313" key="9">
    <source>
        <dbReference type="EMBL" id="SPD26619.1"/>
    </source>
</evidence>
<keyword evidence="3" id="KW-0064">Aspartyl protease</keyword>
<evidence type="ECO:0000256" key="6">
    <source>
        <dbReference type="SAM" id="MobiDB-lite"/>
    </source>
</evidence>
<dbReference type="SMART" id="SM00343">
    <property type="entry name" value="ZnF_C2HC"/>
    <property type="match status" value="1"/>
</dbReference>
<dbReference type="InterPro" id="IPR043502">
    <property type="entry name" value="DNA/RNA_pol_sf"/>
</dbReference>
<evidence type="ECO:0000256" key="3">
    <source>
        <dbReference type="ARBA" id="ARBA00022750"/>
    </source>
</evidence>
<evidence type="ECO:0000259" key="8">
    <source>
        <dbReference type="PROSITE" id="PS50994"/>
    </source>
</evidence>
<dbReference type="InterPro" id="IPR036397">
    <property type="entry name" value="RNaseH_sf"/>
</dbReference>
<dbReference type="InterPro" id="IPR001878">
    <property type="entry name" value="Znf_CCHC"/>
</dbReference>
<keyword evidence="2" id="KW-0479">Metal-binding</keyword>
<dbReference type="CDD" id="cd09272">
    <property type="entry name" value="RNase_HI_RT_Ty1"/>
    <property type="match status" value="1"/>
</dbReference>
<dbReference type="EMBL" id="OIVN01006160">
    <property type="protein sequence ID" value="SPD26619.1"/>
    <property type="molecule type" value="Genomic_DNA"/>
</dbReference>
<keyword evidence="5" id="KW-0862">Zinc</keyword>
<dbReference type="PROSITE" id="PS50994">
    <property type="entry name" value="INTEGRASE"/>
    <property type="match status" value="1"/>
</dbReference>
<dbReference type="Gene3D" id="4.10.60.10">
    <property type="entry name" value="Zinc finger, CCHC-type"/>
    <property type="match status" value="1"/>
</dbReference>
<gene>
    <name evidence="9" type="ORF">FSB_LOCUS54501</name>
</gene>
<dbReference type="InterPro" id="IPR012337">
    <property type="entry name" value="RNaseH-like_sf"/>
</dbReference>
<evidence type="ECO:0000256" key="1">
    <source>
        <dbReference type="ARBA" id="ARBA00022670"/>
    </source>
</evidence>
<dbReference type="InterPro" id="IPR025724">
    <property type="entry name" value="GAG-pre-integrase_dom"/>
</dbReference>
<organism evidence="9">
    <name type="scientific">Fagus sylvatica</name>
    <name type="common">Beechnut</name>
    <dbReference type="NCBI Taxonomy" id="28930"/>
    <lineage>
        <taxon>Eukaryota</taxon>
        <taxon>Viridiplantae</taxon>
        <taxon>Streptophyta</taxon>
        <taxon>Embryophyta</taxon>
        <taxon>Tracheophyta</taxon>
        <taxon>Spermatophyta</taxon>
        <taxon>Magnoliopsida</taxon>
        <taxon>eudicotyledons</taxon>
        <taxon>Gunneridae</taxon>
        <taxon>Pentapetalae</taxon>
        <taxon>rosids</taxon>
        <taxon>fabids</taxon>
        <taxon>Fagales</taxon>
        <taxon>Fagaceae</taxon>
        <taxon>Fagus</taxon>
    </lineage>
</organism>
<feature type="domain" description="CCHC-type" evidence="7">
    <location>
        <begin position="208"/>
        <end position="224"/>
    </location>
</feature>
<dbReference type="SUPFAM" id="SSF53098">
    <property type="entry name" value="Ribonuclease H-like"/>
    <property type="match status" value="1"/>
</dbReference>
<evidence type="ECO:0000256" key="5">
    <source>
        <dbReference type="PROSITE-ProRule" id="PRU00047"/>
    </source>
</evidence>
<dbReference type="GO" id="GO:0003676">
    <property type="term" value="F:nucleic acid binding"/>
    <property type="evidence" value="ECO:0007669"/>
    <property type="project" value="InterPro"/>
</dbReference>
<protein>
    <recommendedName>
        <fullName evidence="10">CCHC-type domain-containing protein</fullName>
    </recommendedName>
</protein>
<dbReference type="InterPro" id="IPR001584">
    <property type="entry name" value="Integrase_cat-core"/>
</dbReference>
<dbReference type="Pfam" id="PF13976">
    <property type="entry name" value="gag_pre-integrs"/>
    <property type="match status" value="1"/>
</dbReference>
<dbReference type="Pfam" id="PF22936">
    <property type="entry name" value="Pol_BBD"/>
    <property type="match status" value="1"/>
</dbReference>
<dbReference type="PANTHER" id="PTHR42648">
    <property type="entry name" value="TRANSPOSASE, PUTATIVE-RELATED"/>
    <property type="match status" value="1"/>
</dbReference>
<dbReference type="Gene3D" id="3.30.420.10">
    <property type="entry name" value="Ribonuclease H-like superfamily/Ribonuclease H"/>
    <property type="match status" value="1"/>
</dbReference>
<reference evidence="9" key="1">
    <citation type="submission" date="2018-02" db="EMBL/GenBank/DDBJ databases">
        <authorList>
            <person name="Cohen D.B."/>
            <person name="Kent A.D."/>
        </authorList>
    </citation>
    <scope>NUCLEOTIDE SEQUENCE</scope>
</reference>
<dbReference type="AlphaFoldDB" id="A0A2N9IR42"/>
<feature type="region of interest" description="Disordered" evidence="6">
    <location>
        <begin position="664"/>
        <end position="689"/>
    </location>
</feature>
<feature type="domain" description="Integrase catalytic" evidence="8">
    <location>
        <begin position="420"/>
        <end position="591"/>
    </location>
</feature>
<dbReference type="SUPFAM" id="SSF57756">
    <property type="entry name" value="Retrovirus zinc finger-like domains"/>
    <property type="match status" value="1"/>
</dbReference>
<dbReference type="PROSITE" id="PS50158">
    <property type="entry name" value="ZF_CCHC"/>
    <property type="match status" value="1"/>
</dbReference>
<keyword evidence="5" id="KW-0863">Zinc-finger</keyword>
<dbReference type="Pfam" id="PF00665">
    <property type="entry name" value="rve"/>
    <property type="match status" value="1"/>
</dbReference>
<evidence type="ECO:0000256" key="2">
    <source>
        <dbReference type="ARBA" id="ARBA00022723"/>
    </source>
</evidence>
<dbReference type="GO" id="GO:0006508">
    <property type="term" value="P:proteolysis"/>
    <property type="evidence" value="ECO:0007669"/>
    <property type="project" value="UniProtKB-KW"/>
</dbReference>
<evidence type="ECO:0000259" key="7">
    <source>
        <dbReference type="PROSITE" id="PS50158"/>
    </source>
</evidence>
<dbReference type="Pfam" id="PF25597">
    <property type="entry name" value="SH3_retrovirus"/>
    <property type="match status" value="1"/>
</dbReference>
<dbReference type="Pfam" id="PF00098">
    <property type="entry name" value="zf-CCHC"/>
    <property type="match status" value="1"/>
</dbReference>
<name>A0A2N9IR42_FAGSY</name>
<proteinExistence type="predicted"/>
<feature type="region of interest" description="Disordered" evidence="6">
    <location>
        <begin position="165"/>
        <end position="206"/>
    </location>
</feature>
<dbReference type="GO" id="GO:0004190">
    <property type="term" value="F:aspartic-type endopeptidase activity"/>
    <property type="evidence" value="ECO:0007669"/>
    <property type="project" value="UniProtKB-KW"/>
</dbReference>
<dbReference type="InterPro" id="IPR039537">
    <property type="entry name" value="Retrotran_Ty1/copia-like"/>
</dbReference>
<accession>A0A2N9IR42</accession>
<feature type="region of interest" description="Disordered" evidence="6">
    <location>
        <begin position="221"/>
        <end position="246"/>
    </location>
</feature>
<dbReference type="GO" id="GO:0008270">
    <property type="term" value="F:zinc ion binding"/>
    <property type="evidence" value="ECO:0007669"/>
    <property type="project" value="UniProtKB-KW"/>
</dbReference>